<dbReference type="PANTHER" id="PTHR30329">
    <property type="entry name" value="STATOR ELEMENT OF FLAGELLAR MOTOR COMPLEX"/>
    <property type="match status" value="1"/>
</dbReference>
<feature type="signal peptide" evidence="2">
    <location>
        <begin position="1"/>
        <end position="21"/>
    </location>
</feature>
<dbReference type="CDD" id="cd07185">
    <property type="entry name" value="OmpA_C-like"/>
    <property type="match status" value="1"/>
</dbReference>
<dbReference type="Proteomes" id="UP000028134">
    <property type="component" value="Unassembled WGS sequence"/>
</dbReference>
<dbReference type="PATRIC" id="fig|1339350.3.peg.3185"/>
<dbReference type="Pfam" id="PF00691">
    <property type="entry name" value="OmpA"/>
    <property type="match status" value="1"/>
</dbReference>
<protein>
    <submittedName>
        <fullName evidence="4">OmpA family protein</fullName>
    </submittedName>
</protein>
<gene>
    <name evidence="4" type="ORF">M097_3332</name>
</gene>
<dbReference type="PANTHER" id="PTHR30329:SF21">
    <property type="entry name" value="LIPOPROTEIN YIAD-RELATED"/>
    <property type="match status" value="1"/>
</dbReference>
<reference evidence="4 5" key="1">
    <citation type="submission" date="2014-04" db="EMBL/GenBank/DDBJ databases">
        <authorList>
            <person name="Sears C."/>
            <person name="Carroll K."/>
            <person name="Sack B.R."/>
            <person name="Qadri F."/>
            <person name="Myers L.L."/>
            <person name="Chung G.-T."/>
            <person name="Escheverria P."/>
            <person name="Fraser C.M."/>
            <person name="Sadzewicz L."/>
            <person name="Shefchek K.A."/>
            <person name="Tallon L."/>
            <person name="Das S.P."/>
            <person name="Daugherty S."/>
            <person name="Mongodin E.F."/>
        </authorList>
    </citation>
    <scope>NUCLEOTIDE SEQUENCE [LARGE SCALE GENOMIC DNA]</scope>
    <source>
        <strain evidence="5">3775 SL(B) 10 (iv)</strain>
    </source>
</reference>
<sequence>MSMKKLMFLLAAASLSSVAFAQQKSNSQNVLVGESVDVMEVPVDKYKVETNHFFDNWFFSVGGGAQVLFGDQSDLGKFKKRIAPALQISIGKWFTPGLGLRLQYSGLQSKSFSSEPSAYSKPHMLSEGYYQDKFNYMNLHGDILFNVSNMIAGYNEDRIYDFVPFVGFGFAHSYDAPRRNSLAFNFGIINTFHLASAWDLNLELYGMGTENKFDGKTTSKGPDFMAGATVGITYKFPQRGFKPAPDVDAIMALTSSQMDAINTALAQQIEQNRQLKAQLANQPTEVVTEQVTVNQIAPAPQSVFFQIGSAVLPTNSTVNLQQIADLVKDNPGLKLKVTGYADSDTGSAAWNKQLSEDRANNVANELVKLGVNKNNLIISGMGGVNTLTPPAFNRRVIIEAQ</sequence>
<dbReference type="AlphaFoldDB" id="A0A078R2S1"/>
<dbReference type="InterPro" id="IPR050330">
    <property type="entry name" value="Bact_OuterMem_StrucFunc"/>
</dbReference>
<dbReference type="EMBL" id="JNHI01000026">
    <property type="protein sequence ID" value="KDS28232.1"/>
    <property type="molecule type" value="Genomic_DNA"/>
</dbReference>
<feature type="chain" id="PRO_5001744154" evidence="2">
    <location>
        <begin position="22"/>
        <end position="401"/>
    </location>
</feature>
<dbReference type="PROSITE" id="PS51123">
    <property type="entry name" value="OMPA_2"/>
    <property type="match status" value="1"/>
</dbReference>
<dbReference type="InterPro" id="IPR036737">
    <property type="entry name" value="OmpA-like_sf"/>
</dbReference>
<evidence type="ECO:0000259" key="3">
    <source>
        <dbReference type="PROSITE" id="PS51123"/>
    </source>
</evidence>
<evidence type="ECO:0000256" key="1">
    <source>
        <dbReference type="PROSITE-ProRule" id="PRU00473"/>
    </source>
</evidence>
<evidence type="ECO:0000313" key="4">
    <source>
        <dbReference type="EMBL" id="KDS28232.1"/>
    </source>
</evidence>
<dbReference type="Gene3D" id="3.30.1330.60">
    <property type="entry name" value="OmpA-like domain"/>
    <property type="match status" value="1"/>
</dbReference>
<dbReference type="InterPro" id="IPR006665">
    <property type="entry name" value="OmpA-like"/>
</dbReference>
<organism evidence="4 5">
    <name type="scientific">Phocaeicola vulgatus str. 3775 SL</name>
    <name type="common">B</name>
    <name type="synonym">iv</name>
    <dbReference type="NCBI Taxonomy" id="1339350"/>
    <lineage>
        <taxon>Bacteria</taxon>
        <taxon>Pseudomonadati</taxon>
        <taxon>Bacteroidota</taxon>
        <taxon>Bacteroidia</taxon>
        <taxon>Bacteroidales</taxon>
        <taxon>Bacteroidaceae</taxon>
        <taxon>Phocaeicola</taxon>
    </lineage>
</organism>
<proteinExistence type="predicted"/>
<dbReference type="GO" id="GO:0016020">
    <property type="term" value="C:membrane"/>
    <property type="evidence" value="ECO:0007669"/>
    <property type="project" value="UniProtKB-UniRule"/>
</dbReference>
<evidence type="ECO:0000313" key="5">
    <source>
        <dbReference type="Proteomes" id="UP000028134"/>
    </source>
</evidence>
<keyword evidence="1" id="KW-0472">Membrane</keyword>
<evidence type="ECO:0000256" key="2">
    <source>
        <dbReference type="SAM" id="SignalP"/>
    </source>
</evidence>
<comment type="caution">
    <text evidence="4">The sequence shown here is derived from an EMBL/GenBank/DDBJ whole genome shotgun (WGS) entry which is preliminary data.</text>
</comment>
<dbReference type="SUPFAM" id="SSF103088">
    <property type="entry name" value="OmpA-like"/>
    <property type="match status" value="1"/>
</dbReference>
<feature type="domain" description="OmpA-like" evidence="3">
    <location>
        <begin position="292"/>
        <end position="401"/>
    </location>
</feature>
<keyword evidence="2" id="KW-0732">Signal</keyword>
<accession>A0A078R2S1</accession>
<name>A0A078R2S1_PHOVU</name>